<feature type="compositionally biased region" description="Polar residues" evidence="4">
    <location>
        <begin position="110"/>
        <end position="127"/>
    </location>
</feature>
<dbReference type="PIRSF" id="PIRSF002070">
    <property type="entry name" value="SSB"/>
    <property type="match status" value="1"/>
</dbReference>
<dbReference type="PANTHER" id="PTHR10302">
    <property type="entry name" value="SINGLE-STRANDED DNA-BINDING PROTEIN"/>
    <property type="match status" value="1"/>
</dbReference>
<dbReference type="HAMAP" id="MF_00984">
    <property type="entry name" value="SSB"/>
    <property type="match status" value="1"/>
</dbReference>
<dbReference type="CDD" id="cd04496">
    <property type="entry name" value="SSB_OBF"/>
    <property type="match status" value="1"/>
</dbReference>
<evidence type="ECO:0000256" key="4">
    <source>
        <dbReference type="SAM" id="MobiDB-lite"/>
    </source>
</evidence>
<dbReference type="InterPro" id="IPR000424">
    <property type="entry name" value="Primosome_PriB/ssb"/>
</dbReference>
<dbReference type="Gene3D" id="2.40.50.140">
    <property type="entry name" value="Nucleic acid-binding proteins"/>
    <property type="match status" value="1"/>
</dbReference>
<dbReference type="NCBIfam" id="TIGR00621">
    <property type="entry name" value="ssb"/>
    <property type="match status" value="1"/>
</dbReference>
<proteinExistence type="inferred from homology"/>
<dbReference type="GO" id="GO:0006260">
    <property type="term" value="P:DNA replication"/>
    <property type="evidence" value="ECO:0007669"/>
    <property type="project" value="InterPro"/>
</dbReference>
<comment type="subunit">
    <text evidence="2">Homotetramer.</text>
</comment>
<dbReference type="InterPro" id="IPR012340">
    <property type="entry name" value="NA-bd_OB-fold"/>
</dbReference>
<dbReference type="Proteomes" id="UP000178747">
    <property type="component" value="Unassembled WGS sequence"/>
</dbReference>
<name>A0A1G1Y3Q8_9BACT</name>
<protein>
    <recommendedName>
        <fullName evidence="2 3">Single-stranded DNA-binding protein</fullName>
        <shortName evidence="2">SSB</shortName>
    </recommendedName>
</protein>
<evidence type="ECO:0000313" key="6">
    <source>
        <dbReference type="Proteomes" id="UP000178747"/>
    </source>
</evidence>
<dbReference type="Pfam" id="PF00436">
    <property type="entry name" value="SSB"/>
    <property type="match status" value="1"/>
</dbReference>
<reference evidence="5 6" key="1">
    <citation type="journal article" date="2016" name="Nat. Commun.">
        <title>Thousands of microbial genomes shed light on interconnected biogeochemical processes in an aquifer system.</title>
        <authorList>
            <person name="Anantharaman K."/>
            <person name="Brown C.T."/>
            <person name="Hug L.A."/>
            <person name="Sharon I."/>
            <person name="Castelle C.J."/>
            <person name="Probst A.J."/>
            <person name="Thomas B.C."/>
            <person name="Singh A."/>
            <person name="Wilkins M.J."/>
            <person name="Karaoz U."/>
            <person name="Brodie E.L."/>
            <person name="Williams K.H."/>
            <person name="Hubbard S.S."/>
            <person name="Banfield J.F."/>
        </authorList>
    </citation>
    <scope>NUCLEOTIDE SEQUENCE [LARGE SCALE GENOMIC DNA]</scope>
</reference>
<dbReference type="PANTHER" id="PTHR10302:SF27">
    <property type="entry name" value="SINGLE-STRANDED DNA-BINDING PROTEIN"/>
    <property type="match status" value="1"/>
</dbReference>
<dbReference type="GO" id="GO:0009295">
    <property type="term" value="C:nucleoid"/>
    <property type="evidence" value="ECO:0007669"/>
    <property type="project" value="TreeGrafter"/>
</dbReference>
<comment type="caution">
    <text evidence="2">Lacks conserved residue(s) required for the propagation of feature annotation.</text>
</comment>
<evidence type="ECO:0000256" key="3">
    <source>
        <dbReference type="PIRNR" id="PIRNR002070"/>
    </source>
</evidence>
<sequence length="146" mass="16482">MNLNKAMIIGNLTRDPETRTTPNGQTVTTFGVATNLVWTNSSGEKQKKTEYHNIVAWRKLGEICAQYLKKGNKVYIEGRLQTRDWEGQDGVKRYRTEIIAENMIMLDTKGASNQAGSDITPPTTNDYSQPEQPSSEEEIKVEDIPF</sequence>
<evidence type="ECO:0000256" key="2">
    <source>
        <dbReference type="HAMAP-Rule" id="MF_00984"/>
    </source>
</evidence>
<dbReference type="EMBL" id="MHIH01000068">
    <property type="protein sequence ID" value="OGY46824.1"/>
    <property type="molecule type" value="Genomic_DNA"/>
</dbReference>
<dbReference type="GO" id="GO:0003697">
    <property type="term" value="F:single-stranded DNA binding"/>
    <property type="evidence" value="ECO:0007669"/>
    <property type="project" value="UniProtKB-UniRule"/>
</dbReference>
<evidence type="ECO:0000313" key="5">
    <source>
        <dbReference type="EMBL" id="OGY46824.1"/>
    </source>
</evidence>
<feature type="compositionally biased region" description="Basic and acidic residues" evidence="4">
    <location>
        <begin position="137"/>
        <end position="146"/>
    </location>
</feature>
<dbReference type="InterPro" id="IPR011344">
    <property type="entry name" value="ssDNA-bd"/>
</dbReference>
<gene>
    <name evidence="5" type="ORF">A3J62_00275</name>
</gene>
<accession>A0A1G1Y3Q8</accession>
<dbReference type="SUPFAM" id="SSF50249">
    <property type="entry name" value="Nucleic acid-binding proteins"/>
    <property type="match status" value="1"/>
</dbReference>
<organism evidence="5 6">
    <name type="scientific">Candidatus Buchananbacteria bacterium RIFCSPHIGHO2_02_FULL_38_8</name>
    <dbReference type="NCBI Taxonomy" id="1797538"/>
    <lineage>
        <taxon>Bacteria</taxon>
        <taxon>Candidatus Buchananiibacteriota</taxon>
    </lineage>
</organism>
<dbReference type="AlphaFoldDB" id="A0A1G1Y3Q8"/>
<keyword evidence="1 2" id="KW-0238">DNA-binding</keyword>
<evidence type="ECO:0000256" key="1">
    <source>
        <dbReference type="ARBA" id="ARBA00023125"/>
    </source>
</evidence>
<feature type="region of interest" description="Disordered" evidence="4">
    <location>
        <begin position="109"/>
        <end position="146"/>
    </location>
</feature>
<dbReference type="PROSITE" id="PS50935">
    <property type="entry name" value="SSB"/>
    <property type="match status" value="1"/>
</dbReference>
<comment type="caution">
    <text evidence="5">The sequence shown here is derived from an EMBL/GenBank/DDBJ whole genome shotgun (WGS) entry which is preliminary data.</text>
</comment>